<keyword evidence="1" id="KW-0732">Signal</keyword>
<sequence length="251" mass="28209" precursor="true">MRTLLFFGLALMMAKLTAAEVLIVADEFPAMEVLAGKLRSEEHLESKLIAQQNLPEQLRKYDCVIVYIHKALSEKAEDAFIDYTKAGGKLLVLHHSISSGKRKNPHWFSFLGVALPEGDVTEGGYKWIEGVKLELVNLNPHHFIMTNRVVYPVKIAYTSTNAPVASEALPGFALDDSEVYLNHVHEDARILPMGLRYVDAKAAKTYMQDRAGWIKSAGRGQIIYLMPGHRKEDFQNPTYARIVLNAVIYKP</sequence>
<comment type="caution">
    <text evidence="3">The sequence shown here is derived from an EMBL/GenBank/DDBJ whole genome shotgun (WGS) entry which is preliminary data.</text>
</comment>
<name>B9XEW8_PEDPL</name>
<dbReference type="RefSeq" id="WP_007414358.1">
    <property type="nucleotide sequence ID" value="NZ_ABOX02000009.1"/>
</dbReference>
<dbReference type="STRING" id="320771.Cflav_PD4144"/>
<keyword evidence="4" id="KW-1185">Reference proteome</keyword>
<feature type="signal peptide" evidence="1">
    <location>
        <begin position="1"/>
        <end position="18"/>
    </location>
</feature>
<dbReference type="AlphaFoldDB" id="B9XEW8"/>
<dbReference type="Gene3D" id="3.40.50.880">
    <property type="match status" value="1"/>
</dbReference>
<dbReference type="InterPro" id="IPR029010">
    <property type="entry name" value="ThuA-like"/>
</dbReference>
<proteinExistence type="predicted"/>
<feature type="domain" description="ThuA-like" evidence="2">
    <location>
        <begin position="44"/>
        <end position="249"/>
    </location>
</feature>
<organism evidence="3 4">
    <name type="scientific">Pedosphaera parvula (strain Ellin514)</name>
    <dbReference type="NCBI Taxonomy" id="320771"/>
    <lineage>
        <taxon>Bacteria</taxon>
        <taxon>Pseudomonadati</taxon>
        <taxon>Verrucomicrobiota</taxon>
        <taxon>Pedosphaerae</taxon>
        <taxon>Pedosphaerales</taxon>
        <taxon>Pedosphaeraceae</taxon>
        <taxon>Pedosphaera</taxon>
    </lineage>
</organism>
<reference evidence="3 4" key="1">
    <citation type="journal article" date="2011" name="J. Bacteriol.">
        <title>Genome sequence of 'Pedosphaera parvula' Ellin514, an aerobic Verrucomicrobial isolate from pasture soil.</title>
        <authorList>
            <person name="Kant R."/>
            <person name="van Passel M.W."/>
            <person name="Sangwan P."/>
            <person name="Palva A."/>
            <person name="Lucas S."/>
            <person name="Copeland A."/>
            <person name="Lapidus A."/>
            <person name="Glavina Del Rio T."/>
            <person name="Dalin E."/>
            <person name="Tice H."/>
            <person name="Bruce D."/>
            <person name="Goodwin L."/>
            <person name="Pitluck S."/>
            <person name="Chertkov O."/>
            <person name="Larimer F.W."/>
            <person name="Land M.L."/>
            <person name="Hauser L."/>
            <person name="Brettin T.S."/>
            <person name="Detter J.C."/>
            <person name="Han S."/>
            <person name="de Vos W.M."/>
            <person name="Janssen P.H."/>
            <person name="Smidt H."/>
        </authorList>
    </citation>
    <scope>NUCLEOTIDE SEQUENCE [LARGE SCALE GENOMIC DNA]</scope>
    <source>
        <strain evidence="3 4">Ellin514</strain>
    </source>
</reference>
<dbReference type="Proteomes" id="UP000003688">
    <property type="component" value="Unassembled WGS sequence"/>
</dbReference>
<dbReference type="SUPFAM" id="SSF52317">
    <property type="entry name" value="Class I glutamine amidotransferase-like"/>
    <property type="match status" value="1"/>
</dbReference>
<evidence type="ECO:0000256" key="1">
    <source>
        <dbReference type="SAM" id="SignalP"/>
    </source>
</evidence>
<feature type="chain" id="PRO_5002893175" description="ThuA-like domain-containing protein" evidence="1">
    <location>
        <begin position="19"/>
        <end position="251"/>
    </location>
</feature>
<dbReference type="InterPro" id="IPR029062">
    <property type="entry name" value="Class_I_gatase-like"/>
</dbReference>
<dbReference type="EMBL" id="ABOX02000009">
    <property type="protein sequence ID" value="EEF61466.1"/>
    <property type="molecule type" value="Genomic_DNA"/>
</dbReference>
<gene>
    <name evidence="3" type="ORF">Cflav_PD4144</name>
</gene>
<protein>
    <recommendedName>
        <fullName evidence="2">ThuA-like domain-containing protein</fullName>
    </recommendedName>
</protein>
<dbReference type="Pfam" id="PF06283">
    <property type="entry name" value="ThuA"/>
    <property type="match status" value="1"/>
</dbReference>
<evidence type="ECO:0000259" key="2">
    <source>
        <dbReference type="Pfam" id="PF06283"/>
    </source>
</evidence>
<evidence type="ECO:0000313" key="3">
    <source>
        <dbReference type="EMBL" id="EEF61466.1"/>
    </source>
</evidence>
<accession>B9XEW8</accession>
<evidence type="ECO:0000313" key="4">
    <source>
        <dbReference type="Proteomes" id="UP000003688"/>
    </source>
</evidence>
<dbReference type="OrthoDB" id="942697at2"/>